<protein>
    <submittedName>
        <fullName evidence="1">Uncharacterized protein</fullName>
    </submittedName>
</protein>
<dbReference type="AlphaFoldDB" id="A8RPC7"/>
<evidence type="ECO:0000313" key="2">
    <source>
        <dbReference type="Proteomes" id="UP000005396"/>
    </source>
</evidence>
<evidence type="ECO:0000313" key="1">
    <source>
        <dbReference type="EMBL" id="EDP17360.1"/>
    </source>
</evidence>
<comment type="caution">
    <text evidence="1">The sequence shown here is derived from an EMBL/GenBank/DDBJ whole genome shotgun (WGS) entry which is preliminary data.</text>
</comment>
<reference evidence="1 2" key="1">
    <citation type="submission" date="2007-08" db="EMBL/GenBank/DDBJ databases">
        <authorList>
            <person name="Fulton L."/>
            <person name="Clifton S."/>
            <person name="Fulton B."/>
            <person name="Xu J."/>
            <person name="Minx P."/>
            <person name="Pepin K.H."/>
            <person name="Johnson M."/>
            <person name="Thiruvilangam P."/>
            <person name="Bhonagiri V."/>
            <person name="Nash W.E."/>
            <person name="Mardis E.R."/>
            <person name="Wilson R.K."/>
        </authorList>
    </citation>
    <scope>NUCLEOTIDE SEQUENCE [LARGE SCALE GENOMIC DNA]</scope>
    <source>
        <strain evidence="2">ATCC BAA-613 / DSM 15670 / CCUG 46953 / JCM 12243 / WAL 16351</strain>
    </source>
</reference>
<dbReference type="PaxDb" id="411902-CLOBOL_02432"/>
<organism evidence="1 2">
    <name type="scientific">Enterocloster bolteae (strain ATCC BAA-613 / DSM 15670 / CCUG 46953 / JCM 12243 / WAL 16351)</name>
    <name type="common">Clostridium bolteae</name>
    <dbReference type="NCBI Taxonomy" id="411902"/>
    <lineage>
        <taxon>Bacteria</taxon>
        <taxon>Bacillati</taxon>
        <taxon>Bacillota</taxon>
        <taxon>Clostridia</taxon>
        <taxon>Lachnospirales</taxon>
        <taxon>Lachnospiraceae</taxon>
        <taxon>Enterocloster</taxon>
    </lineage>
</organism>
<dbReference type="Proteomes" id="UP000005396">
    <property type="component" value="Unassembled WGS sequence"/>
</dbReference>
<sequence length="34" mass="3726">MEKSLLFDKFIIIIVCGNISAFFCDGPENGFSVA</sequence>
<name>A8RPC7_ENTBW</name>
<gene>
    <name evidence="1" type="ORF">CLOBOL_02432</name>
</gene>
<proteinExistence type="predicted"/>
<dbReference type="HOGENOM" id="CLU_3372948_0_0_9"/>
<reference evidence="1 2" key="2">
    <citation type="submission" date="2007-09" db="EMBL/GenBank/DDBJ databases">
        <title>Draft genome sequence of Clostridium bolteae (ATCC BAA-613).</title>
        <authorList>
            <person name="Sudarsanam P."/>
            <person name="Ley R."/>
            <person name="Guruge J."/>
            <person name="Turnbaugh P.J."/>
            <person name="Mahowald M."/>
            <person name="Liep D."/>
            <person name="Gordon J."/>
        </authorList>
    </citation>
    <scope>NUCLEOTIDE SEQUENCE [LARGE SCALE GENOMIC DNA]</scope>
    <source>
        <strain evidence="2">ATCC BAA-613 / DSM 15670 / CCUG 46953 / JCM 12243 / WAL 16351</strain>
    </source>
</reference>
<dbReference type="EMBL" id="ABCC02000023">
    <property type="protein sequence ID" value="EDP17360.1"/>
    <property type="molecule type" value="Genomic_DNA"/>
</dbReference>
<accession>A8RPC7</accession>